<feature type="region of interest" description="Disordered" evidence="1">
    <location>
        <begin position="254"/>
        <end position="292"/>
    </location>
</feature>
<organism evidence="2 3">
    <name type="scientific">Podospora appendiculata</name>
    <dbReference type="NCBI Taxonomy" id="314037"/>
    <lineage>
        <taxon>Eukaryota</taxon>
        <taxon>Fungi</taxon>
        <taxon>Dikarya</taxon>
        <taxon>Ascomycota</taxon>
        <taxon>Pezizomycotina</taxon>
        <taxon>Sordariomycetes</taxon>
        <taxon>Sordariomycetidae</taxon>
        <taxon>Sordariales</taxon>
        <taxon>Podosporaceae</taxon>
        <taxon>Podospora</taxon>
    </lineage>
</organism>
<protein>
    <recommendedName>
        <fullName evidence="4">F-box domain-containing protein</fullName>
    </recommendedName>
</protein>
<evidence type="ECO:0008006" key="4">
    <source>
        <dbReference type="Google" id="ProtNLM"/>
    </source>
</evidence>
<dbReference type="EMBL" id="JAULSO010000001">
    <property type="protein sequence ID" value="KAK3694512.1"/>
    <property type="molecule type" value="Genomic_DNA"/>
</dbReference>
<reference evidence="2" key="1">
    <citation type="journal article" date="2023" name="Mol. Phylogenet. Evol.">
        <title>Genome-scale phylogeny and comparative genomics of the fungal order Sordariales.</title>
        <authorList>
            <person name="Hensen N."/>
            <person name="Bonometti L."/>
            <person name="Westerberg I."/>
            <person name="Brannstrom I.O."/>
            <person name="Guillou S."/>
            <person name="Cros-Aarteil S."/>
            <person name="Calhoun S."/>
            <person name="Haridas S."/>
            <person name="Kuo A."/>
            <person name="Mondo S."/>
            <person name="Pangilinan J."/>
            <person name="Riley R."/>
            <person name="LaButti K."/>
            <person name="Andreopoulos B."/>
            <person name="Lipzen A."/>
            <person name="Chen C."/>
            <person name="Yan M."/>
            <person name="Daum C."/>
            <person name="Ng V."/>
            <person name="Clum A."/>
            <person name="Steindorff A."/>
            <person name="Ohm R.A."/>
            <person name="Martin F."/>
            <person name="Silar P."/>
            <person name="Natvig D.O."/>
            <person name="Lalanne C."/>
            <person name="Gautier V."/>
            <person name="Ament-Velasquez S.L."/>
            <person name="Kruys A."/>
            <person name="Hutchinson M.I."/>
            <person name="Powell A.J."/>
            <person name="Barry K."/>
            <person name="Miller A.N."/>
            <person name="Grigoriev I.V."/>
            <person name="Debuchy R."/>
            <person name="Gladieux P."/>
            <person name="Hiltunen Thoren M."/>
            <person name="Johannesson H."/>
        </authorList>
    </citation>
    <scope>NUCLEOTIDE SEQUENCE</scope>
    <source>
        <strain evidence="2">CBS 314.62</strain>
    </source>
</reference>
<evidence type="ECO:0000313" key="3">
    <source>
        <dbReference type="Proteomes" id="UP001270362"/>
    </source>
</evidence>
<name>A0AAE1CH92_9PEZI</name>
<evidence type="ECO:0000313" key="2">
    <source>
        <dbReference type="EMBL" id="KAK3694512.1"/>
    </source>
</evidence>
<gene>
    <name evidence="2" type="ORF">B0T22DRAFT_477256</name>
</gene>
<reference evidence="2" key="2">
    <citation type="submission" date="2023-06" db="EMBL/GenBank/DDBJ databases">
        <authorList>
            <consortium name="Lawrence Berkeley National Laboratory"/>
            <person name="Haridas S."/>
            <person name="Hensen N."/>
            <person name="Bonometti L."/>
            <person name="Westerberg I."/>
            <person name="Brannstrom I.O."/>
            <person name="Guillou S."/>
            <person name="Cros-Aarteil S."/>
            <person name="Calhoun S."/>
            <person name="Kuo A."/>
            <person name="Mondo S."/>
            <person name="Pangilinan J."/>
            <person name="Riley R."/>
            <person name="Labutti K."/>
            <person name="Andreopoulos B."/>
            <person name="Lipzen A."/>
            <person name="Chen C."/>
            <person name="Yanf M."/>
            <person name="Daum C."/>
            <person name="Ng V."/>
            <person name="Clum A."/>
            <person name="Steindorff A."/>
            <person name="Ohm R."/>
            <person name="Martin F."/>
            <person name="Silar P."/>
            <person name="Natvig D."/>
            <person name="Lalanne C."/>
            <person name="Gautier V."/>
            <person name="Ament-Velasquez S.L."/>
            <person name="Kruys A."/>
            <person name="Hutchinson M.I."/>
            <person name="Powell A.J."/>
            <person name="Barry K."/>
            <person name="Miller A.N."/>
            <person name="Grigoriev I.V."/>
            <person name="Debuchy R."/>
            <person name="Gladieux P."/>
            <person name="Thoren M.H."/>
            <person name="Johannesson H."/>
        </authorList>
    </citation>
    <scope>NUCLEOTIDE SEQUENCE</scope>
    <source>
        <strain evidence="2">CBS 314.62</strain>
    </source>
</reference>
<comment type="caution">
    <text evidence="2">The sequence shown here is derived from an EMBL/GenBank/DDBJ whole genome shotgun (WGS) entry which is preliminary data.</text>
</comment>
<proteinExistence type="predicted"/>
<sequence>MAHIQKALPQQQSQFYRLPVEIRVEVYEKVFALTEFSFGSTAGSCHWDSTGCTRSQEARPRSNRLALLRVCKAMARDIKKNIPNWPDRRGVLFDFEDTKVMLEKLATIPTATLRSIRHVRFRATPLPLVIYPGLQATAPVEFRCTVDPAGALKQLHGLSLDRLTVVESPGLPQAQYDMVNRLVAEGNGWRELRFISNTSEMLGYTFAGDDGAHTGERYHRRPQPSTWQTSLNARDGLASAPSVTIYRSTVRSAPNTVLDPRTRSVYEQSPVARPGEQDPELEDPGLLSPDERDKEMLVVVRRGGGVHCEQHQLPAMPTTWDTLTEDIADIEIFNRS</sequence>
<keyword evidence="3" id="KW-1185">Reference proteome</keyword>
<accession>A0AAE1CH92</accession>
<evidence type="ECO:0000256" key="1">
    <source>
        <dbReference type="SAM" id="MobiDB-lite"/>
    </source>
</evidence>
<dbReference type="AlphaFoldDB" id="A0AAE1CH92"/>
<dbReference type="Proteomes" id="UP001270362">
    <property type="component" value="Unassembled WGS sequence"/>
</dbReference>